<dbReference type="Proteomes" id="UP000316095">
    <property type="component" value="Unassembled WGS sequence"/>
</dbReference>
<dbReference type="InterPro" id="IPR009211">
    <property type="entry name" value="TagJ"/>
</dbReference>
<dbReference type="PIRSF" id="PIRSF029288">
    <property type="entry name" value="SciE_ImpE"/>
    <property type="match status" value="1"/>
</dbReference>
<organism evidence="1 2">
    <name type="scientific">Rubinisphaera italica</name>
    <dbReference type="NCBI Taxonomy" id="2527969"/>
    <lineage>
        <taxon>Bacteria</taxon>
        <taxon>Pseudomonadati</taxon>
        <taxon>Planctomycetota</taxon>
        <taxon>Planctomycetia</taxon>
        <taxon>Planctomycetales</taxon>
        <taxon>Planctomycetaceae</taxon>
        <taxon>Rubinisphaera</taxon>
    </lineage>
</organism>
<protein>
    <submittedName>
        <fullName evidence="1">ImpE protein</fullName>
    </submittedName>
</protein>
<dbReference type="AlphaFoldDB" id="A0A5C5XMV5"/>
<accession>A0A5C5XMV5</accession>
<dbReference type="OrthoDB" id="5416084at2"/>
<dbReference type="RefSeq" id="WP_146505677.1">
    <property type="nucleotide sequence ID" value="NZ_SJPG01000001.1"/>
</dbReference>
<proteinExistence type="predicted"/>
<name>A0A5C5XMV5_9PLAN</name>
<dbReference type="Pfam" id="PF07024">
    <property type="entry name" value="ImpE"/>
    <property type="match status" value="1"/>
</dbReference>
<dbReference type="SUPFAM" id="SSF144059">
    <property type="entry name" value="ImpE-like"/>
    <property type="match status" value="1"/>
</dbReference>
<sequence>MKPIEHFEAGELQQAVATALESVKSAPTDLEKRMILCQMLSFAGDFERADKQLDLLATQSPDVAISLAEFRQLIRAEQARRDFYTNGRLPEFLGEPTESQKLQLKASIALREGNAAEAGKLLNEALEISPEIQGTCNGEAFTGFRDLDDLLGTTIELLTNNGKYYWVPAERIRELSFAPAEAYHHLLWRRAEIRVEDGPEGVVYLPAIYANPGLDDDDKMKLGRMTDWHEVPEGPILGIGQKTWLVGENDLPIMTIETFSVSTERE</sequence>
<reference evidence="1 2" key="1">
    <citation type="submission" date="2019-02" db="EMBL/GenBank/DDBJ databases">
        <title>Deep-cultivation of Planctomycetes and their phenomic and genomic characterization uncovers novel biology.</title>
        <authorList>
            <person name="Wiegand S."/>
            <person name="Jogler M."/>
            <person name="Boedeker C."/>
            <person name="Pinto D."/>
            <person name="Vollmers J."/>
            <person name="Rivas-Marin E."/>
            <person name="Kohn T."/>
            <person name="Peeters S.H."/>
            <person name="Heuer A."/>
            <person name="Rast P."/>
            <person name="Oberbeckmann S."/>
            <person name="Bunk B."/>
            <person name="Jeske O."/>
            <person name="Meyerdierks A."/>
            <person name="Storesund J.E."/>
            <person name="Kallscheuer N."/>
            <person name="Luecker S."/>
            <person name="Lage O.M."/>
            <person name="Pohl T."/>
            <person name="Merkel B.J."/>
            <person name="Hornburger P."/>
            <person name="Mueller R.-W."/>
            <person name="Bruemmer F."/>
            <person name="Labrenz M."/>
            <person name="Spormann A.M."/>
            <person name="Op Den Camp H."/>
            <person name="Overmann J."/>
            <person name="Amann R."/>
            <person name="Jetten M.S.M."/>
            <person name="Mascher T."/>
            <person name="Medema M.H."/>
            <person name="Devos D.P."/>
            <person name="Kaster A.-K."/>
            <person name="Ovreas L."/>
            <person name="Rohde M."/>
            <person name="Galperin M.Y."/>
            <person name="Jogler C."/>
        </authorList>
    </citation>
    <scope>NUCLEOTIDE SEQUENCE [LARGE SCALE GENOMIC DNA]</scope>
    <source>
        <strain evidence="1 2">Pan54</strain>
    </source>
</reference>
<dbReference type="InterPro" id="IPR011990">
    <property type="entry name" value="TPR-like_helical_dom_sf"/>
</dbReference>
<keyword evidence="2" id="KW-1185">Reference proteome</keyword>
<gene>
    <name evidence="1" type="ORF">Pan54_46680</name>
</gene>
<dbReference type="EMBL" id="SJPG01000001">
    <property type="protein sequence ID" value="TWT63909.1"/>
    <property type="molecule type" value="Genomic_DNA"/>
</dbReference>
<comment type="caution">
    <text evidence="1">The sequence shown here is derived from an EMBL/GenBank/DDBJ whole genome shotgun (WGS) entry which is preliminary data.</text>
</comment>
<dbReference type="Gene3D" id="1.25.40.10">
    <property type="entry name" value="Tetratricopeptide repeat domain"/>
    <property type="match status" value="1"/>
</dbReference>
<evidence type="ECO:0000313" key="2">
    <source>
        <dbReference type="Proteomes" id="UP000316095"/>
    </source>
</evidence>
<evidence type="ECO:0000313" key="1">
    <source>
        <dbReference type="EMBL" id="TWT63909.1"/>
    </source>
</evidence>